<dbReference type="PANTHER" id="PTHR10434">
    <property type="entry name" value="1-ACYL-SN-GLYCEROL-3-PHOSPHATE ACYLTRANSFERASE"/>
    <property type="match status" value="1"/>
</dbReference>
<dbReference type="EMBL" id="WTYN01000001">
    <property type="protein sequence ID" value="MXO63293.1"/>
    <property type="molecule type" value="Genomic_DNA"/>
</dbReference>
<dbReference type="InterPro" id="IPR002123">
    <property type="entry name" value="Plipid/glycerol_acylTrfase"/>
</dbReference>
<evidence type="ECO:0000259" key="4">
    <source>
        <dbReference type="SMART" id="SM00563"/>
    </source>
</evidence>
<comment type="pathway">
    <text evidence="1">Lipid metabolism.</text>
</comment>
<dbReference type="AlphaFoldDB" id="A0A844YHT5"/>
<keyword evidence="6" id="KW-1185">Reference proteome</keyword>
<evidence type="ECO:0000313" key="6">
    <source>
        <dbReference type="Proteomes" id="UP000445582"/>
    </source>
</evidence>
<dbReference type="GO" id="GO:0003841">
    <property type="term" value="F:1-acylglycerol-3-phosphate O-acyltransferase activity"/>
    <property type="evidence" value="ECO:0007669"/>
    <property type="project" value="TreeGrafter"/>
</dbReference>
<comment type="caution">
    <text evidence="5">The sequence shown here is derived from an EMBL/GenBank/DDBJ whole genome shotgun (WGS) entry which is preliminary data.</text>
</comment>
<dbReference type="SMART" id="SM00563">
    <property type="entry name" value="PlsC"/>
    <property type="match status" value="1"/>
</dbReference>
<dbReference type="PANTHER" id="PTHR10434:SF9">
    <property type="entry name" value="PHOSPHOLIPID_GLYCEROL ACYLTRANSFERASE DOMAIN-CONTAINING PROTEIN"/>
    <property type="match status" value="1"/>
</dbReference>
<accession>A0A844YHT5</accession>
<gene>
    <name evidence="5" type="ORF">GRI48_09740</name>
</gene>
<evidence type="ECO:0000256" key="2">
    <source>
        <dbReference type="ARBA" id="ARBA00022679"/>
    </source>
</evidence>
<evidence type="ECO:0000313" key="5">
    <source>
        <dbReference type="EMBL" id="MXO63293.1"/>
    </source>
</evidence>
<dbReference type="SUPFAM" id="SSF69593">
    <property type="entry name" value="Glycerol-3-phosphate (1)-acyltransferase"/>
    <property type="match status" value="1"/>
</dbReference>
<reference evidence="5 6" key="1">
    <citation type="submission" date="2019-12" db="EMBL/GenBank/DDBJ databases">
        <title>Genomic-based taxomic classification of the family Erythrobacteraceae.</title>
        <authorList>
            <person name="Xu L."/>
        </authorList>
    </citation>
    <scope>NUCLEOTIDE SEQUENCE [LARGE SCALE GENOMIC DNA]</scope>
    <source>
        <strain evidence="5 6">MCCC 1A09965</strain>
    </source>
</reference>
<proteinExistence type="predicted"/>
<feature type="domain" description="Phospholipid/glycerol acyltransferase" evidence="4">
    <location>
        <begin position="42"/>
        <end position="154"/>
    </location>
</feature>
<name>A0A844YHT5_9SPHN</name>
<evidence type="ECO:0000256" key="1">
    <source>
        <dbReference type="ARBA" id="ARBA00005189"/>
    </source>
</evidence>
<dbReference type="RefSeq" id="WP_160674687.1">
    <property type="nucleotide sequence ID" value="NZ_WTYN01000001.1"/>
</dbReference>
<protein>
    <submittedName>
        <fullName evidence="5">Acyltransferase</fullName>
    </submittedName>
</protein>
<dbReference type="Pfam" id="PF01553">
    <property type="entry name" value="Acyltransferase"/>
    <property type="match status" value="1"/>
</dbReference>
<keyword evidence="2 5" id="KW-0808">Transferase</keyword>
<dbReference type="Proteomes" id="UP000445582">
    <property type="component" value="Unassembled WGS sequence"/>
</dbReference>
<evidence type="ECO:0000256" key="3">
    <source>
        <dbReference type="ARBA" id="ARBA00023315"/>
    </source>
</evidence>
<dbReference type="OrthoDB" id="9796839at2"/>
<sequence length="208" mass="23626">MATQTERKPSLSSRIVRAIIEAVYRWQGWRIEGDLPDIPKYVIAGAPHTSNWDFVFFTGATAAQGVRPNFMGKHTLFTGAMRNFMFDMGGIPVDRTKRANYVEQVADEFEKRDRLALVIAAEGTRSSNGEWRSGFYHIARAANVPIVPAWVIPKQHRLGFGPAIMPRESYAETLAEIARFLRSKRPDFSRYKVLEAQAQRLIEEETHG</sequence>
<keyword evidence="3 5" id="KW-0012">Acyltransferase</keyword>
<dbReference type="GO" id="GO:0006654">
    <property type="term" value="P:phosphatidic acid biosynthetic process"/>
    <property type="evidence" value="ECO:0007669"/>
    <property type="project" value="TreeGrafter"/>
</dbReference>
<organism evidence="5 6">
    <name type="scientific">Qipengyuania oceanensis</name>
    <dbReference type="NCBI Taxonomy" id="1463597"/>
    <lineage>
        <taxon>Bacteria</taxon>
        <taxon>Pseudomonadati</taxon>
        <taxon>Pseudomonadota</taxon>
        <taxon>Alphaproteobacteria</taxon>
        <taxon>Sphingomonadales</taxon>
        <taxon>Erythrobacteraceae</taxon>
        <taxon>Qipengyuania</taxon>
    </lineage>
</organism>